<name>A0ABQ7V7A6_SOLTU</name>
<proteinExistence type="predicted"/>
<reference evidence="1 2" key="1">
    <citation type="journal article" date="2021" name="bioRxiv">
        <title>Chromosome-scale and haplotype-resolved genome assembly of a tetraploid potato cultivar.</title>
        <authorList>
            <person name="Sun H."/>
            <person name="Jiao W.-B."/>
            <person name="Krause K."/>
            <person name="Campoy J.A."/>
            <person name="Goel M."/>
            <person name="Folz-Donahue K."/>
            <person name="Kukat C."/>
            <person name="Huettel B."/>
            <person name="Schneeberger K."/>
        </authorList>
    </citation>
    <scope>NUCLEOTIDE SEQUENCE [LARGE SCALE GENOMIC DNA]</scope>
    <source>
        <strain evidence="1">SolTubOtavaFocal</strain>
        <tissue evidence="1">Leaves</tissue>
    </source>
</reference>
<organism evidence="1 2">
    <name type="scientific">Solanum tuberosum</name>
    <name type="common">Potato</name>
    <dbReference type="NCBI Taxonomy" id="4113"/>
    <lineage>
        <taxon>Eukaryota</taxon>
        <taxon>Viridiplantae</taxon>
        <taxon>Streptophyta</taxon>
        <taxon>Embryophyta</taxon>
        <taxon>Tracheophyta</taxon>
        <taxon>Spermatophyta</taxon>
        <taxon>Magnoliopsida</taxon>
        <taxon>eudicotyledons</taxon>
        <taxon>Gunneridae</taxon>
        <taxon>Pentapetalae</taxon>
        <taxon>asterids</taxon>
        <taxon>lamiids</taxon>
        <taxon>Solanales</taxon>
        <taxon>Solanaceae</taxon>
        <taxon>Solanoideae</taxon>
        <taxon>Solaneae</taxon>
        <taxon>Solanum</taxon>
    </lineage>
</organism>
<evidence type="ECO:0000313" key="2">
    <source>
        <dbReference type="Proteomes" id="UP000826656"/>
    </source>
</evidence>
<accession>A0ABQ7V7A6</accession>
<gene>
    <name evidence="1" type="ORF">KY290_022877</name>
</gene>
<evidence type="ECO:0000313" key="1">
    <source>
        <dbReference type="EMBL" id="KAH0759384.1"/>
    </source>
</evidence>
<keyword evidence="2" id="KW-1185">Reference proteome</keyword>
<comment type="caution">
    <text evidence="1">The sequence shown here is derived from an EMBL/GenBank/DDBJ whole genome shotgun (WGS) entry which is preliminary data.</text>
</comment>
<dbReference type="EMBL" id="JAIVGD010000015">
    <property type="protein sequence ID" value="KAH0759384.1"/>
    <property type="molecule type" value="Genomic_DNA"/>
</dbReference>
<sequence>MIVALANWDTKMGCLKVQFLKQHYQRDQVEKNKIGSPEGGKLLRCEINDVSYIVMTIGGISASYLKRT</sequence>
<dbReference type="Proteomes" id="UP000826656">
    <property type="component" value="Unassembled WGS sequence"/>
</dbReference>
<protein>
    <submittedName>
        <fullName evidence="1">Uncharacterized protein</fullName>
    </submittedName>
</protein>